<evidence type="ECO:0000259" key="22">
    <source>
        <dbReference type="PROSITE" id="PS50072"/>
    </source>
</evidence>
<feature type="region of interest" description="Disordered" evidence="21">
    <location>
        <begin position="217"/>
        <end position="237"/>
    </location>
</feature>
<dbReference type="EC" id="2.3.2.27" evidence="5"/>
<dbReference type="InterPro" id="IPR044666">
    <property type="entry name" value="Cyclophilin_A-like"/>
</dbReference>
<dbReference type="PROSITE" id="PS50072">
    <property type="entry name" value="CSA_PPIASE_2"/>
    <property type="match status" value="1"/>
</dbReference>
<comment type="subunit">
    <text evidence="17">Component of the minor spliceosome, which splices U12-type introns. Within this complex, interacts with PRPF8/PRP8, EFTUD2/SNU114 and PLRG1. Interacts with isoform 2 of BSG. Interacts (via the PPIase cyclophilin-type domain) with CRNKL1; they may form a trimeric complex with HSP90.</text>
</comment>
<dbReference type="PANTHER" id="PTHR45625:SF1">
    <property type="entry name" value="RING-TYPE E3 UBIQUITIN-PROTEIN LIGASE PPIL2"/>
    <property type="match status" value="1"/>
</dbReference>
<dbReference type="InterPro" id="IPR013083">
    <property type="entry name" value="Znf_RING/FYVE/PHD"/>
</dbReference>
<dbReference type="FunCoup" id="D8LLL2">
    <property type="interactions" value="405"/>
</dbReference>
<keyword evidence="9" id="KW-0747">Spliceosome</keyword>
<reference evidence="24 25" key="1">
    <citation type="journal article" date="2010" name="Nature">
        <title>The Ectocarpus genome and the independent evolution of multicellularity in brown algae.</title>
        <authorList>
            <person name="Cock J.M."/>
            <person name="Sterck L."/>
            <person name="Rouze P."/>
            <person name="Scornet D."/>
            <person name="Allen A.E."/>
            <person name="Amoutzias G."/>
            <person name="Anthouard V."/>
            <person name="Artiguenave F."/>
            <person name="Aury J.M."/>
            <person name="Badger J.H."/>
            <person name="Beszteri B."/>
            <person name="Billiau K."/>
            <person name="Bonnet E."/>
            <person name="Bothwell J.H."/>
            <person name="Bowler C."/>
            <person name="Boyen C."/>
            <person name="Brownlee C."/>
            <person name="Carrano C.J."/>
            <person name="Charrier B."/>
            <person name="Cho G.Y."/>
            <person name="Coelho S.M."/>
            <person name="Collen J."/>
            <person name="Corre E."/>
            <person name="Da Silva C."/>
            <person name="Delage L."/>
            <person name="Delaroque N."/>
            <person name="Dittami S.M."/>
            <person name="Doulbeau S."/>
            <person name="Elias M."/>
            <person name="Farnham G."/>
            <person name="Gachon C.M."/>
            <person name="Gschloessl B."/>
            <person name="Heesch S."/>
            <person name="Jabbari K."/>
            <person name="Jubin C."/>
            <person name="Kawai H."/>
            <person name="Kimura K."/>
            <person name="Kloareg B."/>
            <person name="Kupper F.C."/>
            <person name="Lang D."/>
            <person name="Le Bail A."/>
            <person name="Leblanc C."/>
            <person name="Lerouge P."/>
            <person name="Lohr M."/>
            <person name="Lopez P.J."/>
            <person name="Martens C."/>
            <person name="Maumus F."/>
            <person name="Michel G."/>
            <person name="Miranda-Saavedra D."/>
            <person name="Morales J."/>
            <person name="Moreau H."/>
            <person name="Motomura T."/>
            <person name="Nagasato C."/>
            <person name="Napoli C.A."/>
            <person name="Nelson D.R."/>
            <person name="Nyvall-Collen P."/>
            <person name="Peters A.F."/>
            <person name="Pommier C."/>
            <person name="Potin P."/>
            <person name="Poulain J."/>
            <person name="Quesneville H."/>
            <person name="Read B."/>
            <person name="Rensing S.A."/>
            <person name="Ritter A."/>
            <person name="Rousvoal S."/>
            <person name="Samanta M."/>
            <person name="Samson G."/>
            <person name="Schroeder D.C."/>
            <person name="Segurens B."/>
            <person name="Strittmatter M."/>
            <person name="Tonon T."/>
            <person name="Tregear J.W."/>
            <person name="Valentin K."/>
            <person name="von Dassow P."/>
            <person name="Yamagishi T."/>
            <person name="Van de Peer Y."/>
            <person name="Wincker P."/>
        </authorList>
    </citation>
    <scope>NUCLEOTIDE SEQUENCE [LARGE SCALE GENOMIC DNA]</scope>
    <source>
        <strain evidence="25">Ec32 / CCAP1310/4</strain>
    </source>
</reference>
<evidence type="ECO:0000256" key="8">
    <source>
        <dbReference type="ARBA" id="ARBA00022679"/>
    </source>
</evidence>
<comment type="subcellular location">
    <subcellularLocation>
        <location evidence="2">Nucleus</location>
    </subcellularLocation>
</comment>
<dbReference type="PROSITE" id="PS51698">
    <property type="entry name" value="U_BOX"/>
    <property type="match status" value="1"/>
</dbReference>
<dbReference type="GO" id="GO:0061630">
    <property type="term" value="F:ubiquitin protein ligase activity"/>
    <property type="evidence" value="ECO:0007669"/>
    <property type="project" value="UniProtKB-EC"/>
</dbReference>
<name>D8LLL2_ECTSI</name>
<dbReference type="InterPro" id="IPR020892">
    <property type="entry name" value="Cyclophilin-type_PPIase_CS"/>
</dbReference>
<evidence type="ECO:0000256" key="12">
    <source>
        <dbReference type="ARBA" id="ARBA00022990"/>
    </source>
</evidence>
<protein>
    <recommendedName>
        <fullName evidence="18">RING-type E3 ubiquitin-protein ligase PPIL2</fullName>
        <ecNumber evidence="5">2.3.2.27</ecNumber>
    </recommendedName>
    <alternativeName>
        <fullName evidence="20">CYC4</fullName>
    </alternativeName>
    <alternativeName>
        <fullName evidence="19">Probable inactive peptidyl-prolyl cis-trans isomerase-like 2</fullName>
    </alternativeName>
</protein>
<evidence type="ECO:0000256" key="11">
    <source>
        <dbReference type="ARBA" id="ARBA00022843"/>
    </source>
</evidence>
<comment type="similarity">
    <text evidence="4">Belongs to the cyclophilin-type PPIase family. PPIL2 subfamily.</text>
</comment>
<evidence type="ECO:0000256" key="21">
    <source>
        <dbReference type="SAM" id="MobiDB-lite"/>
    </source>
</evidence>
<dbReference type="PRINTS" id="PR00153">
    <property type="entry name" value="CSAPPISMRASE"/>
</dbReference>
<evidence type="ECO:0000256" key="3">
    <source>
        <dbReference type="ARBA" id="ARBA00004906"/>
    </source>
</evidence>
<dbReference type="InParanoid" id="D8LLL2"/>
<dbReference type="EMBL" id="FN649760">
    <property type="protein sequence ID" value="CBN74643.1"/>
    <property type="molecule type" value="Genomic_DNA"/>
</dbReference>
<feature type="domain" description="PPIase cyclophilin-type" evidence="22">
    <location>
        <begin position="317"/>
        <end position="452"/>
    </location>
</feature>
<dbReference type="SMART" id="SM00504">
    <property type="entry name" value="Ubox"/>
    <property type="match status" value="1"/>
</dbReference>
<keyword evidence="6" id="KW-1017">Isopeptide bond</keyword>
<keyword evidence="10" id="KW-0833">Ubl conjugation pathway</keyword>
<dbReference type="SUPFAM" id="SSF50891">
    <property type="entry name" value="Cyclophilin-like"/>
    <property type="match status" value="1"/>
</dbReference>
<evidence type="ECO:0000256" key="20">
    <source>
        <dbReference type="ARBA" id="ARBA00079124"/>
    </source>
</evidence>
<dbReference type="FunFam" id="2.40.100.10:FF:000018">
    <property type="entry name" value="Peptidyl-prolyl cis-trans isomerase-like 2"/>
    <property type="match status" value="1"/>
</dbReference>
<dbReference type="STRING" id="2880.D8LLL2"/>
<dbReference type="GO" id="GO:0006457">
    <property type="term" value="P:protein folding"/>
    <property type="evidence" value="ECO:0007669"/>
    <property type="project" value="InterPro"/>
</dbReference>
<evidence type="ECO:0000256" key="14">
    <source>
        <dbReference type="ARBA" id="ARBA00023187"/>
    </source>
</evidence>
<evidence type="ECO:0000313" key="24">
    <source>
        <dbReference type="EMBL" id="CBN74643.1"/>
    </source>
</evidence>
<dbReference type="InterPro" id="IPR029000">
    <property type="entry name" value="Cyclophilin-like_dom_sf"/>
</dbReference>
<dbReference type="FunFam" id="3.30.40.10:FF:000079">
    <property type="entry name" value="Peptidyl-prolyl cis-trans isomerase 2"/>
    <property type="match status" value="1"/>
</dbReference>
<dbReference type="InterPro" id="IPR026951">
    <property type="entry name" value="PPIL2_U-box_dom"/>
</dbReference>
<evidence type="ECO:0000256" key="15">
    <source>
        <dbReference type="ARBA" id="ARBA00023242"/>
    </source>
</evidence>
<dbReference type="GO" id="GO:0008380">
    <property type="term" value="P:RNA splicing"/>
    <property type="evidence" value="ECO:0007669"/>
    <property type="project" value="UniProtKB-KW"/>
</dbReference>
<evidence type="ECO:0000256" key="4">
    <source>
        <dbReference type="ARBA" id="ARBA00007930"/>
    </source>
</evidence>
<evidence type="ECO:0000259" key="23">
    <source>
        <dbReference type="PROSITE" id="PS51698"/>
    </source>
</evidence>
<feature type="compositionally biased region" description="Basic and acidic residues" evidence="21">
    <location>
        <begin position="518"/>
        <end position="534"/>
    </location>
</feature>
<evidence type="ECO:0000256" key="2">
    <source>
        <dbReference type="ARBA" id="ARBA00004123"/>
    </source>
</evidence>
<gene>
    <name evidence="24" type="ORF">Esi_0037_0046</name>
</gene>
<evidence type="ECO:0000256" key="6">
    <source>
        <dbReference type="ARBA" id="ARBA00022499"/>
    </source>
</evidence>
<organism evidence="24 25">
    <name type="scientific">Ectocarpus siliculosus</name>
    <name type="common">Brown alga</name>
    <name type="synonym">Conferva siliculosa</name>
    <dbReference type="NCBI Taxonomy" id="2880"/>
    <lineage>
        <taxon>Eukaryota</taxon>
        <taxon>Sar</taxon>
        <taxon>Stramenopiles</taxon>
        <taxon>Ochrophyta</taxon>
        <taxon>PX clade</taxon>
        <taxon>Phaeophyceae</taxon>
        <taxon>Ectocarpales</taxon>
        <taxon>Ectocarpaceae</taxon>
        <taxon>Ectocarpus</taxon>
    </lineage>
</organism>
<dbReference type="GO" id="GO:0003755">
    <property type="term" value="F:peptidyl-prolyl cis-trans isomerase activity"/>
    <property type="evidence" value="ECO:0007669"/>
    <property type="project" value="InterPro"/>
</dbReference>
<dbReference type="GO" id="GO:0000209">
    <property type="term" value="P:protein polyubiquitination"/>
    <property type="evidence" value="ECO:0007669"/>
    <property type="project" value="TreeGrafter"/>
</dbReference>
<evidence type="ECO:0000256" key="5">
    <source>
        <dbReference type="ARBA" id="ARBA00012483"/>
    </source>
</evidence>
<dbReference type="OrthoDB" id="30774at2759"/>
<dbReference type="eggNOG" id="KOG0883">
    <property type="taxonomic scope" value="Eukaryota"/>
</dbReference>
<keyword evidence="8" id="KW-0808">Transferase</keyword>
<evidence type="ECO:0000256" key="13">
    <source>
        <dbReference type="ARBA" id="ARBA00023054"/>
    </source>
</evidence>
<evidence type="ECO:0000256" key="9">
    <source>
        <dbReference type="ARBA" id="ARBA00022728"/>
    </source>
</evidence>
<dbReference type="Pfam" id="PF00160">
    <property type="entry name" value="Pro_isomerase"/>
    <property type="match status" value="1"/>
</dbReference>
<dbReference type="AlphaFoldDB" id="D8LLL2"/>
<feature type="domain" description="U-box" evidence="23">
    <location>
        <begin position="34"/>
        <end position="107"/>
    </location>
</feature>
<keyword evidence="11" id="KW-0832">Ubl conjugation</keyword>
<keyword evidence="15" id="KW-0539">Nucleus</keyword>
<proteinExistence type="inferred from homology"/>
<keyword evidence="14" id="KW-0508">mRNA splicing</keyword>
<dbReference type="SUPFAM" id="SSF57850">
    <property type="entry name" value="RING/U-box"/>
    <property type="match status" value="1"/>
</dbReference>
<evidence type="ECO:0000256" key="7">
    <source>
        <dbReference type="ARBA" id="ARBA00022664"/>
    </source>
</evidence>
<feature type="region of interest" description="Disordered" evidence="21">
    <location>
        <begin position="440"/>
        <end position="556"/>
    </location>
</feature>
<keyword evidence="7" id="KW-0507">mRNA processing</keyword>
<dbReference type="GO" id="GO:0006397">
    <property type="term" value="P:mRNA processing"/>
    <property type="evidence" value="ECO:0007669"/>
    <property type="project" value="UniProtKB-KW"/>
</dbReference>
<evidence type="ECO:0000256" key="10">
    <source>
        <dbReference type="ARBA" id="ARBA00022786"/>
    </source>
</evidence>
<evidence type="ECO:0000256" key="17">
    <source>
        <dbReference type="ARBA" id="ARBA00061807"/>
    </source>
</evidence>
<dbReference type="Pfam" id="PF04641">
    <property type="entry name" value="Rtf2"/>
    <property type="match status" value="1"/>
</dbReference>
<keyword evidence="25" id="KW-1185">Reference proteome</keyword>
<dbReference type="Gene3D" id="3.30.40.10">
    <property type="entry name" value="Zinc/RING finger domain, C3HC4 (zinc finger)"/>
    <property type="match status" value="1"/>
</dbReference>
<dbReference type="PROSITE" id="PS00170">
    <property type="entry name" value="CSA_PPIASE_1"/>
    <property type="match status" value="1"/>
</dbReference>
<feature type="compositionally biased region" description="Basic residues" evidence="21">
    <location>
        <begin position="496"/>
        <end position="505"/>
    </location>
</feature>
<dbReference type="InterPro" id="IPR003613">
    <property type="entry name" value="Ubox_domain"/>
</dbReference>
<feature type="compositionally biased region" description="Basic and acidic residues" evidence="21">
    <location>
        <begin position="444"/>
        <end position="454"/>
    </location>
</feature>
<sequence>MGRNQHSKDRLFLTATEWKRDYGGKKADKNGASRPLAFDCCALSLAPFETPVCTKEGVIFDILNIMPYVRKHKKNPVTGEALTPKDLVRLNISKNADGKWHCPVTFKVFNDNSRILAIKSSGNVFAAEAVEELNYKAKSWNDLLTGEEFTKRDVIKLNDPGDKEFVASRDVNNFVHLSEVREERVAELAKVAHADKIRQTKSTELIFREIGAKRKRDAAEKAAKDEEDRKTAKEREEAGLAAGERLWKRGKVTTEDLVGGRIMTSGKTSGSFTSSALAVSTESKARLATDDEINDARWYRLRKLGKKGYCQLQTTKGNINVEIHCDIVPRMAENFLGLCEKEYYDGTKFHRSIRNFMLQGGDPTGSGRGGESYWGGKIKDEFESRMTHDKRGVLSMANSGPDTTGSQFFITYKSCKHLDNQHSVFGRVVGGMPALAAIEAVPTDSKDKPREDYRAGQGDGVQQPRHGDGGRAGARAAGQDRRARSRGGRKVDKVRTARPRPRPNRLGKQPDARSTAGHQDRSGKISRSRSRDHPAPLGVDFVGRHDAGRGGKSGRS</sequence>
<dbReference type="InterPro" id="IPR002130">
    <property type="entry name" value="Cyclophilin-type_PPIase_dom"/>
</dbReference>
<dbReference type="CDD" id="cd16663">
    <property type="entry name" value="RING-Ubox_PPIL2"/>
    <property type="match status" value="1"/>
</dbReference>
<keyword evidence="13" id="KW-0175">Coiled coil</keyword>
<dbReference type="PANTHER" id="PTHR45625">
    <property type="entry name" value="PEPTIDYL-PROLYL CIS-TRANS ISOMERASE-RELATED"/>
    <property type="match status" value="1"/>
</dbReference>
<evidence type="ECO:0000256" key="18">
    <source>
        <dbReference type="ARBA" id="ARBA00073734"/>
    </source>
</evidence>
<comment type="function">
    <text evidence="16">Has a ubiquitin-protein ligase activity acting as an E3 ubiquitin protein ligase or as an ubiquitin-ubiquitin ligase promoting elongation of ubiquitin chains on substrates. By mediating 'Lys-48'-linked polyubiquitination of proteins could target them for proteasomal degradation. May also function as a chaperone, playing a role in transport to the cell membrane of BSG/Basigin for instance. Probable inactive PPIase with no peptidyl-prolyl cis-trans isomerase activity. As a component of the minor spliceosome, involved in the splicing of U12-type introns in pre-mRNAs.</text>
</comment>
<evidence type="ECO:0000313" key="25">
    <source>
        <dbReference type="Proteomes" id="UP000002630"/>
    </source>
</evidence>
<dbReference type="Gene3D" id="2.40.100.10">
    <property type="entry name" value="Cyclophilin-like"/>
    <property type="match status" value="1"/>
</dbReference>
<accession>D8LLL2</accession>
<evidence type="ECO:0000256" key="1">
    <source>
        <dbReference type="ARBA" id="ARBA00000900"/>
    </source>
</evidence>
<keyword evidence="12" id="KW-0007">Acetylation</keyword>
<dbReference type="Proteomes" id="UP000002630">
    <property type="component" value="Unassembled WGS sequence"/>
</dbReference>
<evidence type="ECO:0000256" key="19">
    <source>
        <dbReference type="ARBA" id="ARBA00078275"/>
    </source>
</evidence>
<comment type="catalytic activity">
    <reaction evidence="1">
        <text>S-ubiquitinyl-[E2 ubiquitin-conjugating enzyme]-L-cysteine + [acceptor protein]-L-lysine = [E2 ubiquitin-conjugating enzyme]-L-cysteine + N(6)-ubiquitinyl-[acceptor protein]-L-lysine.</text>
        <dbReference type="EC" id="2.3.2.27"/>
    </reaction>
</comment>
<comment type="pathway">
    <text evidence="3">Protein modification; protein ubiquitination.</text>
</comment>
<evidence type="ECO:0000256" key="16">
    <source>
        <dbReference type="ARBA" id="ARBA00059251"/>
    </source>
</evidence>
<dbReference type="GO" id="GO:0071013">
    <property type="term" value="C:catalytic step 2 spliceosome"/>
    <property type="evidence" value="ECO:0007669"/>
    <property type="project" value="TreeGrafter"/>
</dbReference>